<protein>
    <submittedName>
        <fullName evidence="1">Predicted protein</fullName>
    </submittedName>
</protein>
<dbReference type="Proteomes" id="UP000002668">
    <property type="component" value="Genome"/>
</dbReference>
<dbReference type="HOGENOM" id="CLU_3143352_0_0_1"/>
<keyword evidence="2" id="KW-1185">Reference proteome</keyword>
<proteinExistence type="predicted"/>
<gene>
    <name evidence="1" type="ORF">LEMA_uP062370.1</name>
</gene>
<name>E4ZI60_LEPMJ</name>
<organism evidence="2">
    <name type="scientific">Leptosphaeria maculans (strain JN3 / isolate v23.1.3 / race Av1-4-5-6-7-8)</name>
    <name type="common">Blackleg fungus</name>
    <name type="synonym">Phoma lingam</name>
    <dbReference type="NCBI Taxonomy" id="985895"/>
    <lineage>
        <taxon>Eukaryota</taxon>
        <taxon>Fungi</taxon>
        <taxon>Dikarya</taxon>
        <taxon>Ascomycota</taxon>
        <taxon>Pezizomycotina</taxon>
        <taxon>Dothideomycetes</taxon>
        <taxon>Pleosporomycetidae</taxon>
        <taxon>Pleosporales</taxon>
        <taxon>Pleosporineae</taxon>
        <taxon>Leptosphaeriaceae</taxon>
        <taxon>Plenodomus</taxon>
        <taxon>Plenodomus lingam/Leptosphaeria maculans species complex</taxon>
    </lineage>
</organism>
<evidence type="ECO:0000313" key="2">
    <source>
        <dbReference type="Proteomes" id="UP000002668"/>
    </source>
</evidence>
<accession>E4ZI60</accession>
<evidence type="ECO:0000313" key="1">
    <source>
        <dbReference type="EMBL" id="CBX91203.1"/>
    </source>
</evidence>
<dbReference type="InParanoid" id="E4ZI60"/>
<sequence>MDGDPGNSDIITTAREHLRNDNMAANITFPRAHETSKACNVHVEQRNPA</sequence>
<reference evidence="2" key="1">
    <citation type="journal article" date="2011" name="Nat. Commun.">
        <title>Effector diversification within compartments of the Leptosphaeria maculans genome affected by Repeat-Induced Point mutations.</title>
        <authorList>
            <person name="Rouxel T."/>
            <person name="Grandaubert J."/>
            <person name="Hane J.K."/>
            <person name="Hoede C."/>
            <person name="van de Wouw A.P."/>
            <person name="Couloux A."/>
            <person name="Dominguez V."/>
            <person name="Anthouard V."/>
            <person name="Bally P."/>
            <person name="Bourras S."/>
            <person name="Cozijnsen A.J."/>
            <person name="Ciuffetti L.M."/>
            <person name="Degrave A."/>
            <person name="Dilmaghani A."/>
            <person name="Duret L."/>
            <person name="Fudal I."/>
            <person name="Goodwin S.B."/>
            <person name="Gout L."/>
            <person name="Glaser N."/>
            <person name="Linglin J."/>
            <person name="Kema G.H.J."/>
            <person name="Lapalu N."/>
            <person name="Lawrence C.B."/>
            <person name="May K."/>
            <person name="Meyer M."/>
            <person name="Ollivier B."/>
            <person name="Poulain J."/>
            <person name="Schoch C.L."/>
            <person name="Simon A."/>
            <person name="Spatafora J.W."/>
            <person name="Stachowiak A."/>
            <person name="Turgeon B.G."/>
            <person name="Tyler B.M."/>
            <person name="Vincent D."/>
            <person name="Weissenbach J."/>
            <person name="Amselem J."/>
            <person name="Quesneville H."/>
            <person name="Oliver R.P."/>
            <person name="Wincker P."/>
            <person name="Balesdent M.-H."/>
            <person name="Howlett B.J."/>
        </authorList>
    </citation>
    <scope>NUCLEOTIDE SEQUENCE [LARGE SCALE GENOMIC DNA]</scope>
    <source>
        <strain evidence="2">JN3 / isolate v23.1.3 / race Av1-4-5-6-7-8</strain>
    </source>
</reference>
<dbReference type="AlphaFoldDB" id="E4ZI60"/>
<dbReference type="EMBL" id="FP929065">
    <property type="protein sequence ID" value="CBX91203.1"/>
    <property type="molecule type" value="Genomic_DNA"/>
</dbReference>
<dbReference type="VEuPathDB" id="FungiDB:LEMA_uP062370.1"/>